<protein>
    <submittedName>
        <fullName evidence="2">Uncharacterized protein</fullName>
    </submittedName>
</protein>
<sequence>MDEKSISSSTTAGGRMSRVNGSKPPKYMPVMNSAKPVKLTYEQVMALPLMSDVYVRMNDGKILNGKLASHSDYLVGCPVVDIGESRSIGIGYEGEIIAAAPKQEVK</sequence>
<evidence type="ECO:0000313" key="3">
    <source>
        <dbReference type="Proteomes" id="UP000000745"/>
    </source>
</evidence>
<keyword evidence="3" id="KW-1185">Reference proteome</keyword>
<dbReference type="KEGG" id="efe:EFER_2089"/>
<feature type="region of interest" description="Disordered" evidence="1">
    <location>
        <begin position="1"/>
        <end position="27"/>
    </location>
</feature>
<feature type="compositionally biased region" description="Polar residues" evidence="1">
    <location>
        <begin position="1"/>
        <end position="12"/>
    </location>
</feature>
<evidence type="ECO:0000313" key="2">
    <source>
        <dbReference type="EMBL" id="CAQ89592.1"/>
    </source>
</evidence>
<proteinExistence type="predicted"/>
<dbReference type="HOGENOM" id="CLU_2219128_0_0_6"/>
<dbReference type="AlphaFoldDB" id="B7LUD7"/>
<dbReference type="EMBL" id="CU928158">
    <property type="protein sequence ID" value="CAQ89592.1"/>
    <property type="molecule type" value="Genomic_DNA"/>
</dbReference>
<evidence type="ECO:0000256" key="1">
    <source>
        <dbReference type="SAM" id="MobiDB-lite"/>
    </source>
</evidence>
<dbReference type="Proteomes" id="UP000000745">
    <property type="component" value="Chromosome"/>
</dbReference>
<name>B7LUD7_ESCF3</name>
<accession>B7LUD7</accession>
<gene>
    <name evidence="2" type="ordered locus">EFER_2089</name>
</gene>
<reference evidence="3" key="1">
    <citation type="journal article" date="2009" name="PLoS Genet.">
        <title>Organised genome dynamics in the Escherichia coli species results in highly diverse adaptive paths.</title>
        <authorList>
            <person name="Touchon M."/>
            <person name="Hoede C."/>
            <person name="Tenaillon O."/>
            <person name="Barbe V."/>
            <person name="Baeriswyl S."/>
            <person name="Bidet P."/>
            <person name="Bingen E."/>
            <person name="Bonacorsi S."/>
            <person name="Bouchier C."/>
            <person name="Bouvet O."/>
            <person name="Calteau A."/>
            <person name="Chiapello H."/>
            <person name="Clermont O."/>
            <person name="Cruveiller S."/>
            <person name="Danchin A."/>
            <person name="Diard M."/>
            <person name="Dossat C."/>
            <person name="Karoui M.E."/>
            <person name="Frapy E."/>
            <person name="Garry L."/>
            <person name="Ghigo J.M."/>
            <person name="Gilles A.M."/>
            <person name="Johnson J."/>
            <person name="Le Bouguenec C."/>
            <person name="Lescat M."/>
            <person name="Mangenot S."/>
            <person name="Martinez-Jehanne V."/>
            <person name="Matic I."/>
            <person name="Nassif X."/>
            <person name="Oztas S."/>
            <person name="Petit M.A."/>
            <person name="Pichon C."/>
            <person name="Rouy Z."/>
            <person name="Ruf C.S."/>
            <person name="Schneider D."/>
            <person name="Tourret J."/>
            <person name="Vacherie B."/>
            <person name="Vallenet D."/>
            <person name="Medigue C."/>
            <person name="Rocha E.P.C."/>
            <person name="Denamur E."/>
        </authorList>
    </citation>
    <scope>NUCLEOTIDE SEQUENCE [LARGE SCALE GENOMIC DNA]</scope>
    <source>
        <strain evidence="3">ATCC 35469 / DSM 13698 / BCRC 15582 / CCUG 18766 / IAM 14443 / JCM 21226 / LMG 7866 / NBRC 102419 / NCTC 12128 / CDC 0568-73</strain>
    </source>
</reference>
<organism evidence="2 3">
    <name type="scientific">Escherichia fergusonii (strain ATCC 35469 / DSM 13698 / CCUG 18766 / IAM 14443 / JCM 21226 / LMG 7866 / NBRC 102419 / NCTC 12128 / CDC 0568-73)</name>
    <dbReference type="NCBI Taxonomy" id="585054"/>
    <lineage>
        <taxon>Bacteria</taxon>
        <taxon>Pseudomonadati</taxon>
        <taxon>Pseudomonadota</taxon>
        <taxon>Gammaproteobacteria</taxon>
        <taxon>Enterobacterales</taxon>
        <taxon>Enterobacteriaceae</taxon>
        <taxon>Escherichia</taxon>
    </lineage>
</organism>